<dbReference type="STRING" id="871968.DESME_03190"/>
<dbReference type="KEGG" id="dmt:DESME_03190"/>
<name>W0E5Q2_9FIRM</name>
<evidence type="ECO:0000313" key="2">
    <source>
        <dbReference type="Proteomes" id="UP000010847"/>
    </source>
</evidence>
<dbReference type="EMBL" id="CP007032">
    <property type="protein sequence ID" value="AHF06165.1"/>
    <property type="molecule type" value="Genomic_DNA"/>
</dbReference>
<accession>W0E5Q2</accession>
<evidence type="ECO:0000313" key="1">
    <source>
        <dbReference type="EMBL" id="AHF06165.1"/>
    </source>
</evidence>
<dbReference type="Proteomes" id="UP000010847">
    <property type="component" value="Chromosome"/>
</dbReference>
<dbReference type="eggNOG" id="ENOG502Z8AB">
    <property type="taxonomic scope" value="Bacteria"/>
</dbReference>
<gene>
    <name evidence="1" type="ORF">DESME_03190</name>
</gene>
<dbReference type="InterPro" id="IPR021328">
    <property type="entry name" value="CotB-like"/>
</dbReference>
<dbReference type="SUPFAM" id="SSF158430">
    <property type="entry name" value="Bacillus cereus metalloprotein-like"/>
    <property type="match status" value="2"/>
</dbReference>
<dbReference type="HOGENOM" id="CLU_073785_0_1_9"/>
<organism evidence="1 2">
    <name type="scientific">Desulfitobacterium metallireducens DSM 15288</name>
    <dbReference type="NCBI Taxonomy" id="871968"/>
    <lineage>
        <taxon>Bacteria</taxon>
        <taxon>Bacillati</taxon>
        <taxon>Bacillota</taxon>
        <taxon>Clostridia</taxon>
        <taxon>Eubacteriales</taxon>
        <taxon>Desulfitobacteriaceae</taxon>
        <taxon>Desulfitobacterium</taxon>
    </lineage>
</organism>
<evidence type="ECO:0008006" key="3">
    <source>
        <dbReference type="Google" id="ProtNLM"/>
    </source>
</evidence>
<dbReference type="OrthoDB" id="1633927at2"/>
<dbReference type="RefSeq" id="WP_006715339.1">
    <property type="nucleotide sequence ID" value="NZ_CP007032.1"/>
</dbReference>
<sequence length="308" mass="35270">MLTSEVYIQQSLELNLFFMRILKEHAFFMESAFGVKDQALAQQAEVLKNEFQTLLAETLCLADGLISPEVLSSGELVTQMTLDSERASTYYSGILLDNDLTRQELSLGSSPNPLNPSLVDQISSLNQRAISATTVIINYKSQLLQNVLACRTFTFNYPLLIEHILREARFYLKMLTTLQNGQVADLKRDIIEQEVFWNRQMAEHAYFIRSLLDPTEEELFETAHRFGKQFDELYKQAKTMTEQTTILPKLSQQTRQATIGIRDFKVAGTEGLIHCKIKAIMVPLLGDHVVREANHYLRILNTFMSRLH</sequence>
<proteinExistence type="predicted"/>
<dbReference type="Pfam" id="PF11155">
    <property type="entry name" value="DUF2935"/>
    <property type="match status" value="2"/>
</dbReference>
<dbReference type="AlphaFoldDB" id="W0E5Q2"/>
<dbReference type="Gene3D" id="1.20.1260.120">
    <property type="entry name" value="Protein of unknown function DUF2935"/>
    <property type="match status" value="1"/>
</dbReference>
<protein>
    <recommendedName>
        <fullName evidence="3">DUF2935 domain-containing protein</fullName>
    </recommendedName>
</protein>
<reference evidence="1 2" key="1">
    <citation type="submission" date="2013-12" db="EMBL/GenBank/DDBJ databases">
        <authorList>
            <consortium name="DOE Joint Genome Institute"/>
            <person name="Smidt H."/>
            <person name="Huntemann M."/>
            <person name="Han J."/>
            <person name="Chen A."/>
            <person name="Kyrpides N."/>
            <person name="Mavromatis K."/>
            <person name="Markowitz V."/>
            <person name="Palaniappan K."/>
            <person name="Ivanova N."/>
            <person name="Schaumberg A."/>
            <person name="Pati A."/>
            <person name="Liolios K."/>
            <person name="Nordberg H.P."/>
            <person name="Cantor M.N."/>
            <person name="Hua S.X."/>
            <person name="Woyke T."/>
        </authorList>
    </citation>
    <scope>NUCLEOTIDE SEQUENCE [LARGE SCALE GENOMIC DNA]</scope>
    <source>
        <strain evidence="2">DSM 15288</strain>
    </source>
</reference>
<keyword evidence="2" id="KW-1185">Reference proteome</keyword>